<evidence type="ECO:0000259" key="7">
    <source>
        <dbReference type="Pfam" id="PF14322"/>
    </source>
</evidence>
<dbReference type="InterPro" id="IPR033985">
    <property type="entry name" value="SusD-like_N"/>
</dbReference>
<evidence type="ECO:0000256" key="2">
    <source>
        <dbReference type="ARBA" id="ARBA00006275"/>
    </source>
</evidence>
<dbReference type="SUPFAM" id="SSF48452">
    <property type="entry name" value="TPR-like"/>
    <property type="match status" value="1"/>
</dbReference>
<dbReference type="OrthoDB" id="621570at2"/>
<protein>
    <submittedName>
        <fullName evidence="8">RagB/SusD family nutrient uptake outer membrane protein</fullName>
    </submittedName>
</protein>
<evidence type="ECO:0000256" key="3">
    <source>
        <dbReference type="ARBA" id="ARBA00022729"/>
    </source>
</evidence>
<feature type="domain" description="RagB/SusD" evidence="6">
    <location>
        <begin position="330"/>
        <end position="457"/>
    </location>
</feature>
<evidence type="ECO:0000256" key="4">
    <source>
        <dbReference type="ARBA" id="ARBA00023136"/>
    </source>
</evidence>
<organism evidence="8 9">
    <name type="scientific">Pedobacter chitinilyticus</name>
    <dbReference type="NCBI Taxonomy" id="2233776"/>
    <lineage>
        <taxon>Bacteria</taxon>
        <taxon>Pseudomonadati</taxon>
        <taxon>Bacteroidota</taxon>
        <taxon>Sphingobacteriia</taxon>
        <taxon>Sphingobacteriales</taxon>
        <taxon>Sphingobacteriaceae</taxon>
        <taxon>Pedobacter</taxon>
    </lineage>
</organism>
<dbReference type="PROSITE" id="PS51257">
    <property type="entry name" value="PROKAR_LIPOPROTEIN"/>
    <property type="match status" value="1"/>
</dbReference>
<dbReference type="CDD" id="cd08977">
    <property type="entry name" value="SusD"/>
    <property type="match status" value="1"/>
</dbReference>
<feature type="domain" description="SusD-like N-terminal" evidence="7">
    <location>
        <begin position="105"/>
        <end position="240"/>
    </location>
</feature>
<dbReference type="Pfam" id="PF07980">
    <property type="entry name" value="SusD_RagB"/>
    <property type="match status" value="1"/>
</dbReference>
<comment type="caution">
    <text evidence="8">The sequence shown here is derived from an EMBL/GenBank/DDBJ whole genome shotgun (WGS) entry which is preliminary data.</text>
</comment>
<keyword evidence="9" id="KW-1185">Reference proteome</keyword>
<dbReference type="GO" id="GO:0009279">
    <property type="term" value="C:cell outer membrane"/>
    <property type="evidence" value="ECO:0007669"/>
    <property type="project" value="UniProtKB-SubCell"/>
</dbReference>
<dbReference type="EMBL" id="SAYW01000003">
    <property type="protein sequence ID" value="RWU07450.1"/>
    <property type="molecule type" value="Genomic_DNA"/>
</dbReference>
<evidence type="ECO:0000313" key="9">
    <source>
        <dbReference type="Proteomes" id="UP000284120"/>
    </source>
</evidence>
<evidence type="ECO:0000256" key="1">
    <source>
        <dbReference type="ARBA" id="ARBA00004442"/>
    </source>
</evidence>
<dbReference type="InterPro" id="IPR011990">
    <property type="entry name" value="TPR-like_helical_dom_sf"/>
</dbReference>
<dbReference type="Gene3D" id="1.25.40.390">
    <property type="match status" value="1"/>
</dbReference>
<reference evidence="8 9" key="1">
    <citation type="submission" date="2018-06" db="EMBL/GenBank/DDBJ databases">
        <title>Pedobacter endophyticus sp. nov., an endophytic bacterium isolated from a leaf of Triticum aestivum.</title>
        <authorList>
            <person name="Zhang L."/>
        </authorList>
    </citation>
    <scope>NUCLEOTIDE SEQUENCE [LARGE SCALE GENOMIC DNA]</scope>
    <source>
        <strain evidence="8 9">CM134L-2</strain>
    </source>
</reference>
<evidence type="ECO:0000256" key="5">
    <source>
        <dbReference type="ARBA" id="ARBA00023237"/>
    </source>
</evidence>
<evidence type="ECO:0000313" key="8">
    <source>
        <dbReference type="EMBL" id="RWU07450.1"/>
    </source>
</evidence>
<keyword evidence="4" id="KW-0472">Membrane</keyword>
<dbReference type="Proteomes" id="UP000284120">
    <property type="component" value="Unassembled WGS sequence"/>
</dbReference>
<proteinExistence type="inferred from homology"/>
<comment type="similarity">
    <text evidence="2">Belongs to the SusD family.</text>
</comment>
<name>A0A3S3PBK2_9SPHI</name>
<accession>A0A3S3PBK2</accession>
<dbReference type="InterPro" id="IPR012944">
    <property type="entry name" value="SusD_RagB_dom"/>
</dbReference>
<dbReference type="AlphaFoldDB" id="A0A3S3PBK2"/>
<gene>
    <name evidence="8" type="ORF">DPV69_10690</name>
</gene>
<evidence type="ECO:0000259" key="6">
    <source>
        <dbReference type="Pfam" id="PF07980"/>
    </source>
</evidence>
<sequence>MKKIFTSLKPGFWLLLGLGLLASCKKDYLTLPKPANSVEAEGAYANDDAIGPLLTGAYGALKQSQTGTKGSNLLLALYADEMVAVEDPFAALDGEPSSVAVYSWKITPVNTAGKYFWPRLYNIIYICNGVLENVPNQSKLLYKNQWLGEAYFMRALAYYYLVNMYGNVAIITSTNYKENIIVPRVAPAQAYSLMQADLKQAISLLSPDYKDVSGKTTTATNARTRPNQLAAKALLARVSLFTGQWQQAWDNADQVIKDTRYALQPRASIGNTFLATSREFILEGDCDEDARLFEAGGFPPPSNSLSSSLMSSFEPNDLRLKNWVRMDLNFLTGMMINLPSKYKSTIIGQPKLDRLPLLRLAEQYLIRAEAAAQLAKLGDAGKLASAITDLNAIRSRAGLGVTTAATPDALLDAILKERRTELFFEDGHRLFDLRRTGKLDAVMQQEMQTSRLGTGAKWESYKQYLPLTVNDNRAGLAQTPGY</sequence>
<dbReference type="Pfam" id="PF14322">
    <property type="entry name" value="SusD-like_3"/>
    <property type="match status" value="1"/>
</dbReference>
<keyword evidence="3" id="KW-0732">Signal</keyword>
<keyword evidence="5" id="KW-0998">Cell outer membrane</keyword>
<comment type="subcellular location">
    <subcellularLocation>
        <location evidence="1">Cell outer membrane</location>
    </subcellularLocation>
</comment>